<feature type="region of interest" description="Disordered" evidence="1">
    <location>
        <begin position="1"/>
        <end position="36"/>
    </location>
</feature>
<dbReference type="EMBL" id="OV170229">
    <property type="protein sequence ID" value="CAH0731994.1"/>
    <property type="molecule type" value="Genomic_DNA"/>
</dbReference>
<evidence type="ECO:0000313" key="2">
    <source>
        <dbReference type="EMBL" id="CAH0731994.1"/>
    </source>
</evidence>
<feature type="region of interest" description="Disordered" evidence="1">
    <location>
        <begin position="407"/>
        <end position="431"/>
    </location>
</feature>
<keyword evidence="3" id="KW-1185">Reference proteome</keyword>
<sequence>MRSVNRSHSSKSNDNLRNPLSRIKRSALSEPKKQLDGKRLKLDEAAQSSSAFFNYANAEPVCSKSQQLMIIQDNQSMECAQRETTAFASNGESSSSQRTVTALSMPSLNVDVPTIAIDDDKEVQPTNNMEQQLSSNQVTTKFMEMLQPGQSPKISVAPSMEMIYTDQEHRTDEVLNNEPSSHNSLKLSANLYSHMDRARPLVPIQKTVEKRTRPTNISRNLAIAAQNPSNSMDQTESLSMRLVKDKSSLVIQNQSQNGQQVLGMNTGNHTDQIASRRSIASSSQEIQNVPKINVKISHDLAAVDRRNAIQSSTNIASASQNLSNSSRRPIIVQQSDGQQSSPTQEQYLTRSHQNQYLPTDQNNFKQDVFMGSSKSNSRTNIIRIPSIRQLLNSTNPSKPLYQTSEIRLQRQSQPNQQDSQRQPRRLKLRNGISIEAKNNRQRSTLQGVTKETLSTILTKLLNSVQQALSAIHNS</sequence>
<dbReference type="AlphaFoldDB" id="A0A8J9YGY4"/>
<feature type="non-terminal residue" evidence="2">
    <location>
        <position position="474"/>
    </location>
</feature>
<dbReference type="Proteomes" id="UP000838878">
    <property type="component" value="Chromosome 9"/>
</dbReference>
<feature type="compositionally biased region" description="Low complexity" evidence="1">
    <location>
        <begin position="409"/>
        <end position="420"/>
    </location>
</feature>
<reference evidence="2" key="1">
    <citation type="submission" date="2021-12" db="EMBL/GenBank/DDBJ databases">
        <authorList>
            <person name="Martin H S."/>
        </authorList>
    </citation>
    <scope>NUCLEOTIDE SEQUENCE</scope>
</reference>
<organism evidence="2 3">
    <name type="scientific">Brenthis ino</name>
    <name type="common">lesser marbled fritillary</name>
    <dbReference type="NCBI Taxonomy" id="405034"/>
    <lineage>
        <taxon>Eukaryota</taxon>
        <taxon>Metazoa</taxon>
        <taxon>Ecdysozoa</taxon>
        <taxon>Arthropoda</taxon>
        <taxon>Hexapoda</taxon>
        <taxon>Insecta</taxon>
        <taxon>Pterygota</taxon>
        <taxon>Neoptera</taxon>
        <taxon>Endopterygota</taxon>
        <taxon>Lepidoptera</taxon>
        <taxon>Glossata</taxon>
        <taxon>Ditrysia</taxon>
        <taxon>Papilionoidea</taxon>
        <taxon>Nymphalidae</taxon>
        <taxon>Heliconiinae</taxon>
        <taxon>Argynnini</taxon>
        <taxon>Brenthis</taxon>
    </lineage>
</organism>
<name>A0A8J9YGY4_9NEOP</name>
<protein>
    <submittedName>
        <fullName evidence="2">Uncharacterized protein</fullName>
    </submittedName>
</protein>
<evidence type="ECO:0000256" key="1">
    <source>
        <dbReference type="SAM" id="MobiDB-lite"/>
    </source>
</evidence>
<proteinExistence type="predicted"/>
<feature type="compositionally biased region" description="Polar residues" evidence="1">
    <location>
        <begin position="1"/>
        <end position="18"/>
    </location>
</feature>
<dbReference type="OrthoDB" id="10071220at2759"/>
<accession>A0A8J9YGY4</accession>
<evidence type="ECO:0000313" key="3">
    <source>
        <dbReference type="Proteomes" id="UP000838878"/>
    </source>
</evidence>
<gene>
    <name evidence="2" type="ORF">BINO364_LOCUS16748</name>
</gene>